<feature type="domain" description="HTH gntR-type" evidence="6">
    <location>
        <begin position="54"/>
        <end position="122"/>
    </location>
</feature>
<dbReference type="Pfam" id="PF00155">
    <property type="entry name" value="Aminotran_1_2"/>
    <property type="match status" value="1"/>
</dbReference>
<dbReference type="SUPFAM" id="SSF46785">
    <property type="entry name" value="Winged helix' DNA-binding domain"/>
    <property type="match status" value="1"/>
</dbReference>
<dbReference type="InterPro" id="IPR004839">
    <property type="entry name" value="Aminotransferase_I/II_large"/>
</dbReference>
<keyword evidence="8" id="KW-1185">Reference proteome</keyword>
<dbReference type="Proteomes" id="UP001152651">
    <property type="component" value="Unassembled WGS sequence"/>
</dbReference>
<dbReference type="PANTHER" id="PTHR46577:SF1">
    <property type="entry name" value="HTH-TYPE TRANSCRIPTIONAL REGULATORY PROTEIN GABR"/>
    <property type="match status" value="1"/>
</dbReference>
<accession>A0ABN8TEG9</accession>
<keyword evidence="4 7" id="KW-0238">DNA-binding</keyword>
<sequence length="504" mass="55553">MHLRISVQNFIIGENGIMINDQFLKSGLHMTPRRSATHSLVRLLGHWQEANSRTPLWRQLAQALRLLILDGRLPLESRLPGEREFATVLGVSRTTVASALAQLRDEGYLQSRHGSGSWVMLPEGRREIPTRMSAPEALDLSTAALSAGAEIHQAYSHALTMLPEYLHHTGYDQHGLRVLREAIARRYCARGLPTKADEIMLVNGALSGLALVLRAMTGPGDRVVVENPTYPLAIAAIQGASCRPVGLSLPPQGWDTDGLAAIIAQTAPRLAWLMPDFHNPTGRCMDHATRQTIADLAARTRTTLVVDETMVDLWYNAPPPPPLAAFNADAPVITIGSAGKSFWGGLRLGWIRASTRTLASLIQARDTLDLGSPLLEQLAALWLLENADNLLPARRAMLAQRRDMCAALMQDYFPQWHFTQPEGGLSFWVELPEMLATQFAARAESVGIHLGTGTRFGLAGAFERNLRLPFTLPDETLRDAFELLQPLWQTLAGQQNTSRLRKII</sequence>
<evidence type="ECO:0000313" key="8">
    <source>
        <dbReference type="Proteomes" id="UP001152651"/>
    </source>
</evidence>
<evidence type="ECO:0000256" key="5">
    <source>
        <dbReference type="ARBA" id="ARBA00023163"/>
    </source>
</evidence>
<reference evidence="7" key="1">
    <citation type="submission" date="2022-05" db="EMBL/GenBank/DDBJ databases">
        <authorList>
            <person name="Blom J."/>
        </authorList>
    </citation>
    <scope>NUCLEOTIDE SEQUENCE</scope>
    <source>
        <strain evidence="7">Type strain: CPO20170097</strain>
    </source>
</reference>
<dbReference type="EMBL" id="CALSBS010000009">
    <property type="protein sequence ID" value="CAH6659909.1"/>
    <property type="molecule type" value="Genomic_DNA"/>
</dbReference>
<dbReference type="Pfam" id="PF00392">
    <property type="entry name" value="GntR"/>
    <property type="match status" value="1"/>
</dbReference>
<comment type="similarity">
    <text evidence="1">In the C-terminal section; belongs to the class-I pyridoxal-phosphate-dependent aminotransferase family.</text>
</comment>
<evidence type="ECO:0000256" key="3">
    <source>
        <dbReference type="ARBA" id="ARBA00023015"/>
    </source>
</evidence>
<dbReference type="InterPro" id="IPR036388">
    <property type="entry name" value="WH-like_DNA-bd_sf"/>
</dbReference>
<dbReference type="CDD" id="cd07377">
    <property type="entry name" value="WHTH_GntR"/>
    <property type="match status" value="1"/>
</dbReference>
<dbReference type="InterPro" id="IPR051446">
    <property type="entry name" value="HTH_trans_reg/aminotransferase"/>
</dbReference>
<dbReference type="CDD" id="cd00609">
    <property type="entry name" value="AAT_like"/>
    <property type="match status" value="1"/>
</dbReference>
<dbReference type="PANTHER" id="PTHR46577">
    <property type="entry name" value="HTH-TYPE TRANSCRIPTIONAL REGULATORY PROTEIN GABR"/>
    <property type="match status" value="1"/>
</dbReference>
<dbReference type="SMART" id="SM00345">
    <property type="entry name" value="HTH_GNTR"/>
    <property type="match status" value="1"/>
</dbReference>
<dbReference type="PRINTS" id="PR00035">
    <property type="entry name" value="HTHGNTR"/>
</dbReference>
<proteinExistence type="inferred from homology"/>
<organism evidence="7 8">
    <name type="scientific">Pseudocitrobacter vendiensis</name>
    <dbReference type="NCBI Taxonomy" id="2488306"/>
    <lineage>
        <taxon>Bacteria</taxon>
        <taxon>Pseudomonadati</taxon>
        <taxon>Pseudomonadota</taxon>
        <taxon>Gammaproteobacteria</taxon>
        <taxon>Enterobacterales</taxon>
        <taxon>Enterobacteriaceae</taxon>
        <taxon>Pseudocitrobacter</taxon>
    </lineage>
</organism>
<dbReference type="Gene3D" id="1.10.10.10">
    <property type="entry name" value="Winged helix-like DNA-binding domain superfamily/Winged helix DNA-binding domain"/>
    <property type="match status" value="1"/>
</dbReference>
<dbReference type="InterPro" id="IPR000524">
    <property type="entry name" value="Tscrpt_reg_HTH_GntR"/>
</dbReference>
<dbReference type="InterPro" id="IPR015424">
    <property type="entry name" value="PyrdxlP-dep_Trfase"/>
</dbReference>
<dbReference type="InterPro" id="IPR015421">
    <property type="entry name" value="PyrdxlP-dep_Trfase_major"/>
</dbReference>
<dbReference type="Gene3D" id="3.40.640.10">
    <property type="entry name" value="Type I PLP-dependent aspartate aminotransferase-like (Major domain)"/>
    <property type="match status" value="1"/>
</dbReference>
<dbReference type="PROSITE" id="PS50949">
    <property type="entry name" value="HTH_GNTR"/>
    <property type="match status" value="1"/>
</dbReference>
<keyword evidence="3" id="KW-0805">Transcription regulation</keyword>
<comment type="caution">
    <text evidence="7">The sequence shown here is derived from an EMBL/GenBank/DDBJ whole genome shotgun (WGS) entry which is preliminary data.</text>
</comment>
<protein>
    <submittedName>
        <fullName evidence="7">DNA-binding transcriptional MocR family regulator</fullName>
    </submittedName>
</protein>
<evidence type="ECO:0000313" key="7">
    <source>
        <dbReference type="EMBL" id="CAH6659909.1"/>
    </source>
</evidence>
<name>A0ABN8TEG9_9ENTR</name>
<evidence type="ECO:0000256" key="1">
    <source>
        <dbReference type="ARBA" id="ARBA00005384"/>
    </source>
</evidence>
<dbReference type="InterPro" id="IPR036390">
    <property type="entry name" value="WH_DNA-bd_sf"/>
</dbReference>
<dbReference type="SUPFAM" id="SSF53383">
    <property type="entry name" value="PLP-dependent transferases"/>
    <property type="match status" value="1"/>
</dbReference>
<dbReference type="GO" id="GO:0003677">
    <property type="term" value="F:DNA binding"/>
    <property type="evidence" value="ECO:0007669"/>
    <property type="project" value="UniProtKB-KW"/>
</dbReference>
<gene>
    <name evidence="7" type="ORF">FBBNIHIM_12350</name>
</gene>
<evidence type="ECO:0000256" key="2">
    <source>
        <dbReference type="ARBA" id="ARBA00022898"/>
    </source>
</evidence>
<keyword evidence="5" id="KW-0804">Transcription</keyword>
<evidence type="ECO:0000259" key="6">
    <source>
        <dbReference type="PROSITE" id="PS50949"/>
    </source>
</evidence>
<keyword evidence="2" id="KW-0663">Pyridoxal phosphate</keyword>
<evidence type="ECO:0000256" key="4">
    <source>
        <dbReference type="ARBA" id="ARBA00023125"/>
    </source>
</evidence>